<accession>A0A1F4VGS0</accession>
<gene>
    <name evidence="1" type="ORF">A2976_00025</name>
</gene>
<dbReference type="AlphaFoldDB" id="A0A1F4VGS0"/>
<evidence type="ECO:0000313" key="2">
    <source>
        <dbReference type="Proteomes" id="UP000178346"/>
    </source>
</evidence>
<protein>
    <submittedName>
        <fullName evidence="1">Uncharacterized protein</fullName>
    </submittedName>
</protein>
<proteinExistence type="predicted"/>
<dbReference type="Proteomes" id="UP000178346">
    <property type="component" value="Unassembled WGS sequence"/>
</dbReference>
<comment type="caution">
    <text evidence="1">The sequence shown here is derived from an EMBL/GenBank/DDBJ whole genome shotgun (WGS) entry which is preliminary data.</text>
</comment>
<dbReference type="EMBL" id="MEVJ01000052">
    <property type="protein sequence ID" value="OGC56315.1"/>
    <property type="molecule type" value="Genomic_DNA"/>
</dbReference>
<name>A0A1F4VGS0_UNCKA</name>
<reference evidence="1 2" key="1">
    <citation type="journal article" date="2016" name="Nat. Commun.">
        <title>Thousands of microbial genomes shed light on interconnected biogeochemical processes in an aquifer system.</title>
        <authorList>
            <person name="Anantharaman K."/>
            <person name="Brown C.T."/>
            <person name="Hug L.A."/>
            <person name="Sharon I."/>
            <person name="Castelle C.J."/>
            <person name="Probst A.J."/>
            <person name="Thomas B.C."/>
            <person name="Singh A."/>
            <person name="Wilkins M.J."/>
            <person name="Karaoz U."/>
            <person name="Brodie E.L."/>
            <person name="Williams K.H."/>
            <person name="Hubbard S.S."/>
            <person name="Banfield J.F."/>
        </authorList>
    </citation>
    <scope>NUCLEOTIDE SEQUENCE [LARGE SCALE GENOMIC DNA]</scope>
</reference>
<evidence type="ECO:0000313" key="1">
    <source>
        <dbReference type="EMBL" id="OGC56315.1"/>
    </source>
</evidence>
<sequence>MTHSSTFRALLDSRRDVEEVRLENPSGNTPRDLWKFVLAQMNEKEQGAEKSFYTVRSTGILNYDF</sequence>
<organism evidence="1 2">
    <name type="scientific">candidate division WWE3 bacterium RIFCSPLOWO2_01_FULL_41_9</name>
    <dbReference type="NCBI Taxonomy" id="1802626"/>
    <lineage>
        <taxon>Bacteria</taxon>
        <taxon>Katanobacteria</taxon>
    </lineage>
</organism>